<gene>
    <name evidence="1" type="ORF">SYN_00594</name>
</gene>
<dbReference type="KEGG" id="sat:SYN_00594"/>
<organism evidence="1 2">
    <name type="scientific">Syntrophus aciditrophicus (strain SB)</name>
    <dbReference type="NCBI Taxonomy" id="56780"/>
    <lineage>
        <taxon>Bacteria</taxon>
        <taxon>Pseudomonadati</taxon>
        <taxon>Thermodesulfobacteriota</taxon>
        <taxon>Syntrophia</taxon>
        <taxon>Syntrophales</taxon>
        <taxon>Syntrophaceae</taxon>
        <taxon>Syntrophus</taxon>
    </lineage>
</organism>
<name>Q2LVX5_SYNAS</name>
<protein>
    <submittedName>
        <fullName evidence="1">Hypothetical cytosolic protein</fullName>
    </submittedName>
</protein>
<dbReference type="HOGENOM" id="CLU_3104679_0_0_7"/>
<sequence length="51" mass="5709">MHEFLSAECRGGRVPHLITFFNNVHNQELITGSCSRLMGDRPEFLFGVSTG</sequence>
<evidence type="ECO:0000313" key="2">
    <source>
        <dbReference type="Proteomes" id="UP000001933"/>
    </source>
</evidence>
<proteinExistence type="predicted"/>
<accession>Q2LVX5</accession>
<evidence type="ECO:0000313" key="1">
    <source>
        <dbReference type="EMBL" id="ABC78238.1"/>
    </source>
</evidence>
<dbReference type="AlphaFoldDB" id="Q2LVX5"/>
<reference evidence="1 2" key="1">
    <citation type="journal article" date="2007" name="Proc. Natl. Acad. Sci. U.S.A.">
        <title>The genome of Syntrophus aciditrophicus: life at the thermodynamic limit of microbial growth.</title>
        <authorList>
            <person name="McInerney M.J."/>
            <person name="Rohlin L."/>
            <person name="Mouttaki H."/>
            <person name="Kim U."/>
            <person name="Krupp R.S."/>
            <person name="Rios-Hernandez L."/>
            <person name="Sieber J."/>
            <person name="Struchtemeyer C.G."/>
            <person name="Bhattacharyya A."/>
            <person name="Campbell J.W."/>
            <person name="Gunsalus R.P."/>
        </authorList>
    </citation>
    <scope>NUCLEOTIDE SEQUENCE [LARGE SCALE GENOMIC DNA]</scope>
    <source>
        <strain evidence="1 2">SB</strain>
    </source>
</reference>
<dbReference type="Proteomes" id="UP000001933">
    <property type="component" value="Chromosome"/>
</dbReference>
<dbReference type="InParanoid" id="Q2LVX5"/>
<dbReference type="EMBL" id="CP000252">
    <property type="protein sequence ID" value="ABC78238.1"/>
    <property type="molecule type" value="Genomic_DNA"/>
</dbReference>
<keyword evidence="2" id="KW-1185">Reference proteome</keyword>